<sequence length="165" mass="19324">MRRHTRRAVVVSNCGGSFFYAVRRRRRSRDRHRDERIGQLLGQDGGLVFDVVCRRSARKHYHQTFKKGNINEDMHRLLVLKTTEGLDEISSLENESYTHPRHYETKEESICFACERVTSFPRRIIPEPFSARCQPRVQTNAFSRQHTVLERIRAAAVAGSLEQFH</sequence>
<gene>
    <name evidence="1" type="ORF">GHT06_017181</name>
</gene>
<comment type="caution">
    <text evidence="1">The sequence shown here is derived from an EMBL/GenBank/DDBJ whole genome shotgun (WGS) entry which is preliminary data.</text>
</comment>
<dbReference type="AlphaFoldDB" id="A0AAD5PTL7"/>
<organism evidence="1 2">
    <name type="scientific">Daphnia sinensis</name>
    <dbReference type="NCBI Taxonomy" id="1820382"/>
    <lineage>
        <taxon>Eukaryota</taxon>
        <taxon>Metazoa</taxon>
        <taxon>Ecdysozoa</taxon>
        <taxon>Arthropoda</taxon>
        <taxon>Crustacea</taxon>
        <taxon>Branchiopoda</taxon>
        <taxon>Diplostraca</taxon>
        <taxon>Cladocera</taxon>
        <taxon>Anomopoda</taxon>
        <taxon>Daphniidae</taxon>
        <taxon>Daphnia</taxon>
        <taxon>Daphnia similis group</taxon>
    </lineage>
</organism>
<evidence type="ECO:0000313" key="1">
    <source>
        <dbReference type="EMBL" id="KAI9557353.1"/>
    </source>
</evidence>
<dbReference type="EMBL" id="WJBH02000006">
    <property type="protein sequence ID" value="KAI9557353.1"/>
    <property type="molecule type" value="Genomic_DNA"/>
</dbReference>
<keyword evidence="2" id="KW-1185">Reference proteome</keyword>
<evidence type="ECO:0000313" key="2">
    <source>
        <dbReference type="Proteomes" id="UP000820818"/>
    </source>
</evidence>
<accession>A0AAD5PTL7</accession>
<protein>
    <submittedName>
        <fullName evidence="1">Uncharacterized protein</fullName>
    </submittedName>
</protein>
<proteinExistence type="predicted"/>
<reference evidence="1 2" key="1">
    <citation type="submission" date="2022-05" db="EMBL/GenBank/DDBJ databases">
        <title>A multi-omics perspective on studying reproductive biology in Daphnia sinensis.</title>
        <authorList>
            <person name="Jia J."/>
        </authorList>
    </citation>
    <scope>NUCLEOTIDE SEQUENCE [LARGE SCALE GENOMIC DNA]</scope>
    <source>
        <strain evidence="1 2">WSL</strain>
    </source>
</reference>
<name>A0AAD5PTL7_9CRUS</name>
<dbReference type="Proteomes" id="UP000820818">
    <property type="component" value="Linkage Group LG6"/>
</dbReference>